<keyword evidence="4 5" id="KW-0732">Signal</keyword>
<dbReference type="PANTHER" id="PTHR30290">
    <property type="entry name" value="PERIPLASMIC BINDING COMPONENT OF ABC TRANSPORTER"/>
    <property type="match status" value="1"/>
</dbReference>
<dbReference type="Pfam" id="PF00496">
    <property type="entry name" value="SBP_bac_5"/>
    <property type="match status" value="1"/>
</dbReference>
<comment type="similarity">
    <text evidence="2">Belongs to the bacterial solute-binding protein 5 family.</text>
</comment>
<organism evidence="7 8">
    <name type="scientific">Gloeobacter morelensis MG652769</name>
    <dbReference type="NCBI Taxonomy" id="2781736"/>
    <lineage>
        <taxon>Bacteria</taxon>
        <taxon>Bacillati</taxon>
        <taxon>Cyanobacteriota</taxon>
        <taxon>Cyanophyceae</taxon>
        <taxon>Gloeobacterales</taxon>
        <taxon>Gloeobacteraceae</taxon>
        <taxon>Gloeobacter</taxon>
        <taxon>Gloeobacter morelensis</taxon>
    </lineage>
</organism>
<evidence type="ECO:0000256" key="1">
    <source>
        <dbReference type="ARBA" id="ARBA00004196"/>
    </source>
</evidence>
<evidence type="ECO:0000256" key="2">
    <source>
        <dbReference type="ARBA" id="ARBA00005695"/>
    </source>
</evidence>
<dbReference type="InterPro" id="IPR039424">
    <property type="entry name" value="SBP_5"/>
</dbReference>
<evidence type="ECO:0000313" key="8">
    <source>
        <dbReference type="Proteomes" id="UP001054846"/>
    </source>
</evidence>
<feature type="domain" description="Solute-binding protein family 5" evidence="6">
    <location>
        <begin position="85"/>
        <end position="459"/>
    </location>
</feature>
<evidence type="ECO:0000256" key="4">
    <source>
        <dbReference type="ARBA" id="ARBA00022729"/>
    </source>
</evidence>
<dbReference type="CDD" id="cd08504">
    <property type="entry name" value="PBP2_OppA"/>
    <property type="match status" value="1"/>
</dbReference>
<dbReference type="EMBL" id="CP063845">
    <property type="protein sequence ID" value="UFP97044.1"/>
    <property type="molecule type" value="Genomic_DNA"/>
</dbReference>
<dbReference type="PANTHER" id="PTHR30290:SF10">
    <property type="entry name" value="PERIPLASMIC OLIGOPEPTIDE-BINDING PROTEIN-RELATED"/>
    <property type="match status" value="1"/>
</dbReference>
<dbReference type="SUPFAM" id="SSF53850">
    <property type="entry name" value="Periplasmic binding protein-like II"/>
    <property type="match status" value="1"/>
</dbReference>
<dbReference type="Proteomes" id="UP001054846">
    <property type="component" value="Chromosome"/>
</dbReference>
<keyword evidence="8" id="KW-1185">Reference proteome</keyword>
<dbReference type="Gene3D" id="3.10.105.10">
    <property type="entry name" value="Dipeptide-binding Protein, Domain 3"/>
    <property type="match status" value="1"/>
</dbReference>
<accession>A0ABY3PU68</accession>
<gene>
    <name evidence="7" type="ORF">ISF26_17970</name>
</gene>
<evidence type="ECO:0000259" key="6">
    <source>
        <dbReference type="Pfam" id="PF00496"/>
    </source>
</evidence>
<proteinExistence type="inferred from homology"/>
<dbReference type="PIRSF" id="PIRSF002741">
    <property type="entry name" value="MppA"/>
    <property type="match status" value="1"/>
</dbReference>
<keyword evidence="3" id="KW-0813">Transport</keyword>
<protein>
    <submittedName>
        <fullName evidence="7">Peptide ABC transporter substrate-binding protein</fullName>
    </submittedName>
</protein>
<name>A0ABY3PU68_9CYAN</name>
<reference evidence="7 8" key="1">
    <citation type="journal article" date="2021" name="Genome Biol. Evol.">
        <title>Complete Genome Sequencing of a Novel Gloeobacter Species from a Waterfall Cave in Mexico.</title>
        <authorList>
            <person name="Saw J.H."/>
            <person name="Cardona T."/>
            <person name="Montejano G."/>
        </authorList>
    </citation>
    <scope>NUCLEOTIDE SEQUENCE [LARGE SCALE GENOMIC DNA]</scope>
    <source>
        <strain evidence="7">MG652769</strain>
    </source>
</reference>
<sequence>MVPLPQAPARLWLVLLAGLAVAGCSTQAEKSYFGRLDPPPENILRVGNGQEPRSFDPHKSIAYPEGHVYLNIYEGLASRDGKTLEPRPAIATAWRTTADRRRWIFALRRGARFSDGVPITAHDFVYSWRRLVDPQRASPYIFAAYGIKNARAIAAGKFPVDALGVQALDDFTLAVDLEQPTPYFDKLVTAWAFVALPRHVIEHRGDRWAKPEHLVASGPFRLAEHVPYHQIVLEKNPFYWDRHNVQLERVYLYPVADGAQNVNLYRAGEIDVMRGGYLPLPLIPRLSLKRDFQRGPYFASRYFSYNLARKPFDDVRVRRALSLAIDRAVLAAKFIGNGEVPAGGVVPPIVPAYRVPEAVGFDPERARRLLAEAGYPGGRGFPAFSLTLFARDDVRKVGEAIQSMWKNTLGIDVRLESEEGQTYTARLERRDFAVTTDGWVGDYIDPTAFLDIFVEANANNHSGWTDPRYAALLRHASVEPDARRRLALLAAAEARLVEASPIIPLTYMVLNYLKKPWVQGWYVDPLEQHQFKYVRIERQWQAATGGNPTHGL</sequence>
<evidence type="ECO:0000256" key="5">
    <source>
        <dbReference type="SAM" id="SignalP"/>
    </source>
</evidence>
<feature type="chain" id="PRO_5046053471" evidence="5">
    <location>
        <begin position="23"/>
        <end position="552"/>
    </location>
</feature>
<dbReference type="InterPro" id="IPR000914">
    <property type="entry name" value="SBP_5_dom"/>
</dbReference>
<dbReference type="InterPro" id="IPR030678">
    <property type="entry name" value="Peptide/Ni-bd"/>
</dbReference>
<comment type="subcellular location">
    <subcellularLocation>
        <location evidence="1">Cell envelope</location>
    </subcellularLocation>
</comment>
<evidence type="ECO:0000256" key="3">
    <source>
        <dbReference type="ARBA" id="ARBA00022448"/>
    </source>
</evidence>
<evidence type="ECO:0000313" key="7">
    <source>
        <dbReference type="EMBL" id="UFP97044.1"/>
    </source>
</evidence>
<dbReference type="Gene3D" id="3.40.190.10">
    <property type="entry name" value="Periplasmic binding protein-like II"/>
    <property type="match status" value="1"/>
</dbReference>
<feature type="signal peptide" evidence="5">
    <location>
        <begin position="1"/>
        <end position="22"/>
    </location>
</feature>
<dbReference type="Gene3D" id="3.90.76.10">
    <property type="entry name" value="Dipeptide-binding Protein, Domain 1"/>
    <property type="match status" value="1"/>
</dbReference>